<dbReference type="PaxDb" id="6945-B7Q784"/>
<organism>
    <name type="scientific">Ixodes scapularis</name>
    <name type="common">Black-legged tick</name>
    <name type="synonym">Deer tick</name>
    <dbReference type="NCBI Taxonomy" id="6945"/>
    <lineage>
        <taxon>Eukaryota</taxon>
        <taxon>Metazoa</taxon>
        <taxon>Ecdysozoa</taxon>
        <taxon>Arthropoda</taxon>
        <taxon>Chelicerata</taxon>
        <taxon>Arachnida</taxon>
        <taxon>Acari</taxon>
        <taxon>Parasitiformes</taxon>
        <taxon>Ixodida</taxon>
        <taxon>Ixodoidea</taxon>
        <taxon>Ixodidae</taxon>
        <taxon>Ixodinae</taxon>
        <taxon>Ixodes</taxon>
    </lineage>
</organism>
<dbReference type="EMBL" id="ABJB010569141">
    <property type="status" value="NOT_ANNOTATED_CDS"/>
    <property type="molecule type" value="Genomic_DNA"/>
</dbReference>
<name>B7Q784_IXOSC</name>
<accession>B7Q784</accession>
<evidence type="ECO:0000256" key="1">
    <source>
        <dbReference type="SAM" id="MobiDB-lite"/>
    </source>
</evidence>
<dbReference type="VEuPathDB" id="VectorBase:ISCW024693"/>
<evidence type="ECO:0000313" key="4">
    <source>
        <dbReference type="Proteomes" id="UP000001555"/>
    </source>
</evidence>
<feature type="compositionally biased region" description="Polar residues" evidence="1">
    <location>
        <begin position="7"/>
        <end position="21"/>
    </location>
</feature>
<reference evidence="3" key="2">
    <citation type="submission" date="2020-05" db="UniProtKB">
        <authorList>
            <consortium name="EnsemblMetazoa"/>
        </authorList>
    </citation>
    <scope>IDENTIFICATION</scope>
    <source>
        <strain evidence="3">wikel</strain>
    </source>
</reference>
<protein>
    <submittedName>
        <fullName evidence="2 3">Uncharacterized protein</fullName>
    </submittedName>
</protein>
<evidence type="ECO:0000313" key="3">
    <source>
        <dbReference type="EnsemblMetazoa" id="ISCW024693-PA"/>
    </source>
</evidence>
<dbReference type="EMBL" id="DS872892">
    <property type="protein sequence ID" value="EEC14706.1"/>
    <property type="molecule type" value="Genomic_DNA"/>
</dbReference>
<dbReference type="InParanoid" id="B7Q784"/>
<keyword evidence="4" id="KW-1185">Reference proteome</keyword>
<proteinExistence type="predicted"/>
<dbReference type="EnsemblMetazoa" id="ISCW024693-RA">
    <property type="protein sequence ID" value="ISCW024693-PA"/>
    <property type="gene ID" value="ISCW024693"/>
</dbReference>
<gene>
    <name evidence="2" type="ORF">IscW_ISCW024693</name>
</gene>
<feature type="region of interest" description="Disordered" evidence="1">
    <location>
        <begin position="1"/>
        <end position="21"/>
    </location>
</feature>
<sequence>MVVPGIQSKSASAKQTVQSKTECGSGALVTVPVYMLTTTRKVAAWSGRWTMRTTQHQKQKTELYCFRR</sequence>
<dbReference type="HOGENOM" id="CLU_2796818_0_0_1"/>
<reference evidence="2 4" key="1">
    <citation type="submission" date="2008-03" db="EMBL/GenBank/DDBJ databases">
        <title>Annotation of Ixodes scapularis.</title>
        <authorList>
            <consortium name="Ixodes scapularis Genome Project Consortium"/>
            <person name="Caler E."/>
            <person name="Hannick L.I."/>
            <person name="Bidwell S."/>
            <person name="Joardar V."/>
            <person name="Thiagarajan M."/>
            <person name="Amedeo P."/>
            <person name="Galinsky K.J."/>
            <person name="Schobel S."/>
            <person name="Inman J."/>
            <person name="Hostetler J."/>
            <person name="Miller J."/>
            <person name="Hammond M."/>
            <person name="Megy K."/>
            <person name="Lawson D."/>
            <person name="Kodira C."/>
            <person name="Sutton G."/>
            <person name="Meyer J."/>
            <person name="Hill C.A."/>
            <person name="Birren B."/>
            <person name="Nene V."/>
            <person name="Collins F."/>
            <person name="Alarcon-Chaidez F."/>
            <person name="Wikel S."/>
            <person name="Strausberg R."/>
        </authorList>
    </citation>
    <scope>NUCLEOTIDE SEQUENCE [LARGE SCALE GENOMIC DNA]</scope>
    <source>
        <strain evidence="4">Wikel</strain>
        <strain evidence="2">Wikel colony</strain>
    </source>
</reference>
<dbReference type="VEuPathDB" id="VectorBase:ISCI024693"/>
<dbReference type="AlphaFoldDB" id="B7Q784"/>
<evidence type="ECO:0000313" key="2">
    <source>
        <dbReference type="EMBL" id="EEC14706.1"/>
    </source>
</evidence>
<dbReference type="Proteomes" id="UP000001555">
    <property type="component" value="Unassembled WGS sequence"/>
</dbReference>